<evidence type="ECO:0000256" key="4">
    <source>
        <dbReference type="ARBA" id="ARBA00022741"/>
    </source>
</evidence>
<dbReference type="EC" id="5.6.2.4" evidence="12"/>
<dbReference type="SMART" id="SM00490">
    <property type="entry name" value="HELICc"/>
    <property type="match status" value="1"/>
</dbReference>
<dbReference type="GO" id="GO:0005524">
    <property type="term" value="F:ATP binding"/>
    <property type="evidence" value="ECO:0007669"/>
    <property type="project" value="UniProtKB-UniRule"/>
</dbReference>
<dbReference type="InterPro" id="IPR014001">
    <property type="entry name" value="Helicase_ATP-bd"/>
</dbReference>
<keyword evidence="8 12" id="KW-0067">ATP-binding</keyword>
<comment type="subunit">
    <text evidence="12">Component of the replication restart primosome.</text>
</comment>
<feature type="binding site" evidence="12">
    <location>
        <position position="553"/>
    </location>
    <ligand>
        <name>Zn(2+)</name>
        <dbReference type="ChEBI" id="CHEBI:29105"/>
        <label>1</label>
    </ligand>
</feature>
<evidence type="ECO:0000256" key="6">
    <source>
        <dbReference type="ARBA" id="ARBA00022806"/>
    </source>
</evidence>
<dbReference type="FunFam" id="3.40.50.300:FF:000489">
    <property type="entry name" value="Primosome assembly protein PriA"/>
    <property type="match status" value="1"/>
</dbReference>
<evidence type="ECO:0000256" key="11">
    <source>
        <dbReference type="ARBA" id="ARBA00048988"/>
    </source>
</evidence>
<dbReference type="NCBIfam" id="NF004066">
    <property type="entry name" value="PRK05580.1-3"/>
    <property type="match status" value="1"/>
</dbReference>
<comment type="similarity">
    <text evidence="12">Belongs to the helicase family. PriA subfamily.</text>
</comment>
<dbReference type="STRING" id="43775.SAMN04489760_11130"/>
<dbReference type="Pfam" id="PF17764">
    <property type="entry name" value="PriA_3primeBD"/>
    <property type="match status" value="1"/>
</dbReference>
<feature type="binding site" evidence="12">
    <location>
        <position position="513"/>
    </location>
    <ligand>
        <name>Zn(2+)</name>
        <dbReference type="ChEBI" id="CHEBI:29105"/>
        <label>1</label>
    </ligand>
</feature>
<dbReference type="RefSeq" id="WP_093883374.1">
    <property type="nucleotide sequence ID" value="NZ_FOBS01000011.1"/>
</dbReference>
<dbReference type="SUPFAM" id="SSF52540">
    <property type="entry name" value="P-loop containing nucleoside triphosphate hydrolases"/>
    <property type="match status" value="2"/>
</dbReference>
<dbReference type="InterPro" id="IPR027417">
    <property type="entry name" value="P-loop_NTPase"/>
</dbReference>
<evidence type="ECO:0000256" key="10">
    <source>
        <dbReference type="ARBA" id="ARBA00023235"/>
    </source>
</evidence>
<name>A0A1H7XMN9_9BACT</name>
<evidence type="ECO:0000256" key="9">
    <source>
        <dbReference type="ARBA" id="ARBA00023125"/>
    </source>
</evidence>
<dbReference type="CDD" id="cd17929">
    <property type="entry name" value="DEXHc_priA"/>
    <property type="match status" value="1"/>
</dbReference>
<dbReference type="NCBIfam" id="TIGR00595">
    <property type="entry name" value="priA"/>
    <property type="match status" value="1"/>
</dbReference>
<feature type="binding site" evidence="12">
    <location>
        <position position="540"/>
    </location>
    <ligand>
        <name>Zn(2+)</name>
        <dbReference type="ChEBI" id="CHEBI:29105"/>
        <label>2</label>
    </ligand>
</feature>
<keyword evidence="10 12" id="KW-0413">Isomerase</keyword>
<evidence type="ECO:0000256" key="3">
    <source>
        <dbReference type="ARBA" id="ARBA00022723"/>
    </source>
</evidence>
<protein>
    <recommendedName>
        <fullName evidence="12">Replication restart protein PriA</fullName>
    </recommendedName>
    <alternativeName>
        <fullName evidence="12">ATP-dependent DNA helicase PriA</fullName>
        <ecNumber evidence="12">5.6.2.4</ecNumber>
    </alternativeName>
    <alternativeName>
        <fullName evidence="12">DNA 3'-5' helicase PriA</fullName>
    </alternativeName>
</protein>
<keyword evidence="3 12" id="KW-0479">Metal-binding</keyword>
<feature type="domain" description="Helicase C-terminal" evidence="14">
    <location>
        <begin position="545"/>
        <end position="726"/>
    </location>
</feature>
<dbReference type="GO" id="GO:0008270">
    <property type="term" value="F:zinc ion binding"/>
    <property type="evidence" value="ECO:0007669"/>
    <property type="project" value="UniProtKB-UniRule"/>
</dbReference>
<dbReference type="OrthoDB" id="9759544at2"/>
<dbReference type="InterPro" id="IPR005259">
    <property type="entry name" value="PriA"/>
</dbReference>
<keyword evidence="7 12" id="KW-0862">Zinc</keyword>
<dbReference type="InterPro" id="IPR042115">
    <property type="entry name" value="PriA_3primeBD_sf"/>
</dbReference>
<evidence type="ECO:0000313" key="15">
    <source>
        <dbReference type="EMBL" id="SEM34488.1"/>
    </source>
</evidence>
<dbReference type="AlphaFoldDB" id="A0A1H7XMN9"/>
<comment type="catalytic activity">
    <reaction evidence="12">
        <text>Couples ATP hydrolysis with the unwinding of duplex DNA by translocating in the 3'-5' direction.</text>
        <dbReference type="EC" id="5.6.2.4"/>
    </reaction>
</comment>
<keyword evidence="9 12" id="KW-0238">DNA-binding</keyword>
<gene>
    <name evidence="12" type="primary">priA</name>
    <name evidence="15" type="ORF">SAMN04489760_11130</name>
</gene>
<keyword evidence="4 12" id="KW-0547">Nucleotide-binding</keyword>
<keyword evidence="16" id="KW-1185">Reference proteome</keyword>
<dbReference type="Proteomes" id="UP000198744">
    <property type="component" value="Unassembled WGS sequence"/>
</dbReference>
<keyword evidence="6 12" id="KW-0347">Helicase</keyword>
<sequence length="807" mass="91914">MYVKIAINLPMDVSFTYSVPENLRMFSSIGKRALVPFGRRQLTGYIIGFLDIPDIENIRDIIDILDTDPLFTPDDLSFYSWAASYYHYPLGKALHEILPGGIDLMSDRIYKAERTSFSLSEPLPERQQSILDLLEASPKGISSKRLQNLFKNGPIRKDLDALVSSKRVILEECLKKPLIQKKMEQWVSLAVVGSSNPHLSPRQQEIVSYLKEKGMVRIRELRTVFKSSSPIVRQLLDKGVFSLTEREVYRLSREHSENQTDKTFLLNDDQVTACRTLKGRIESKQFLTYLLHGVTGSGKTEVYFSAIENVLAAGDGAVYLVPEIALTPQLISRVQQRFPREEIAVLHSDIAQGIRYDYWRRIQKGEIRLVVGARSAIFAPLVKLRLIIVDEEHDPSYKQDVRMRYSARDLAVVRGKMQSAVVVLGSATPDIRTFYSARQGKYAYLLLPSRIENRPLPEVEIVDMKTQQDKTGQIPVLSERLVTALRKTYLEGRQALLFLNRRGYHTFLFCPDCGSSFSCPNCAVSLTLHAKANQLRCHYCDYSVSIPSFCPKCKGRHISFYGAGTERLENEITKAFPDIRTARMDRDTTVRRGAHTRILKAFERGEYDLLIGTQMITKGHDFSKVTLVGVISADTSLNLPDFRAAERTFQLLTQVSGRGGRGSEKGYVVIQTFNPDHYAILRAKYHDYLGFIEDELEIRKSLDYPPFSRLINLQLSSLKEDRGRMEAEELGRRARNWKQKESGSFPVVEIIGPAEAPISRIKNRYRWQILLKSENLHALHSLARHLTSSDKNGTLDIQVDIDPFSFM</sequence>
<dbReference type="PROSITE" id="PS51194">
    <property type="entry name" value="HELICASE_CTER"/>
    <property type="match status" value="1"/>
</dbReference>
<evidence type="ECO:0000256" key="5">
    <source>
        <dbReference type="ARBA" id="ARBA00022801"/>
    </source>
</evidence>
<keyword evidence="5 12" id="KW-0378">Hydrolase</keyword>
<dbReference type="InterPro" id="IPR041236">
    <property type="entry name" value="PriA_C"/>
</dbReference>
<feature type="domain" description="Helicase ATP-binding" evidence="13">
    <location>
        <begin position="280"/>
        <end position="447"/>
    </location>
</feature>
<dbReference type="InterPro" id="IPR040498">
    <property type="entry name" value="PriA_CRR"/>
</dbReference>
<evidence type="ECO:0000256" key="12">
    <source>
        <dbReference type="HAMAP-Rule" id="MF_00983"/>
    </source>
</evidence>
<evidence type="ECO:0000313" key="16">
    <source>
        <dbReference type="Proteomes" id="UP000198744"/>
    </source>
</evidence>
<dbReference type="GO" id="GO:0043138">
    <property type="term" value="F:3'-5' DNA helicase activity"/>
    <property type="evidence" value="ECO:0007669"/>
    <property type="project" value="UniProtKB-EC"/>
</dbReference>
<comment type="function">
    <text evidence="12">Initiates the restart of stalled replication forks, which reloads the replicative helicase on sites other than the origin of replication. Recognizes and binds to abandoned replication forks and remodels them to uncover a helicase loading site. Promotes assembly of the primosome at these replication forks.</text>
</comment>
<dbReference type="GO" id="GO:1990077">
    <property type="term" value="C:primosome complex"/>
    <property type="evidence" value="ECO:0007669"/>
    <property type="project" value="UniProtKB-UniRule"/>
</dbReference>
<keyword evidence="2 12" id="KW-0235">DNA replication</keyword>
<feature type="binding site" evidence="12">
    <location>
        <position position="522"/>
    </location>
    <ligand>
        <name>Zn(2+)</name>
        <dbReference type="ChEBI" id="CHEBI:29105"/>
        <label>2</label>
    </ligand>
</feature>
<dbReference type="Gene3D" id="3.40.50.300">
    <property type="entry name" value="P-loop containing nucleotide triphosphate hydrolases"/>
    <property type="match status" value="2"/>
</dbReference>
<feature type="binding site" evidence="12">
    <location>
        <position position="537"/>
    </location>
    <ligand>
        <name>Zn(2+)</name>
        <dbReference type="ChEBI" id="CHEBI:29105"/>
        <label>2</label>
    </ligand>
</feature>
<dbReference type="PROSITE" id="PS51192">
    <property type="entry name" value="HELICASE_ATP_BIND_1"/>
    <property type="match status" value="1"/>
</dbReference>
<feature type="binding site" evidence="12">
    <location>
        <position position="519"/>
    </location>
    <ligand>
        <name>Zn(2+)</name>
        <dbReference type="ChEBI" id="CHEBI:29105"/>
        <label>2</label>
    </ligand>
</feature>
<dbReference type="InterPro" id="IPR011545">
    <property type="entry name" value="DEAD/DEAH_box_helicase_dom"/>
</dbReference>
<dbReference type="GO" id="GO:0006310">
    <property type="term" value="P:DNA recombination"/>
    <property type="evidence" value="ECO:0007669"/>
    <property type="project" value="InterPro"/>
</dbReference>
<evidence type="ECO:0000256" key="7">
    <source>
        <dbReference type="ARBA" id="ARBA00022833"/>
    </source>
</evidence>
<dbReference type="CDD" id="cd18804">
    <property type="entry name" value="SF2_C_priA"/>
    <property type="match status" value="1"/>
</dbReference>
<dbReference type="Pfam" id="PF18074">
    <property type="entry name" value="PriA_C"/>
    <property type="match status" value="1"/>
</dbReference>
<evidence type="ECO:0000256" key="8">
    <source>
        <dbReference type="ARBA" id="ARBA00022840"/>
    </source>
</evidence>
<evidence type="ECO:0000256" key="2">
    <source>
        <dbReference type="ARBA" id="ARBA00022705"/>
    </source>
</evidence>
<dbReference type="Pfam" id="PF00270">
    <property type="entry name" value="DEAD"/>
    <property type="match status" value="1"/>
</dbReference>
<comment type="cofactor">
    <cofactor evidence="12">
        <name>Zn(2+)</name>
        <dbReference type="ChEBI" id="CHEBI:29105"/>
    </cofactor>
    <text evidence="12">Binds 2 zinc ions per subunit.</text>
</comment>
<dbReference type="GO" id="GO:0006270">
    <property type="term" value="P:DNA replication initiation"/>
    <property type="evidence" value="ECO:0007669"/>
    <property type="project" value="TreeGrafter"/>
</dbReference>
<evidence type="ECO:0000256" key="1">
    <source>
        <dbReference type="ARBA" id="ARBA00022515"/>
    </source>
</evidence>
<dbReference type="Pfam" id="PF18319">
    <property type="entry name" value="Zn_ribbon_PriA"/>
    <property type="match status" value="1"/>
</dbReference>
<reference evidence="15 16" key="1">
    <citation type="submission" date="2016-10" db="EMBL/GenBank/DDBJ databases">
        <authorList>
            <person name="de Groot N.N."/>
        </authorList>
    </citation>
    <scope>NUCLEOTIDE SEQUENCE [LARGE SCALE GENOMIC DNA]</scope>
    <source>
        <strain evidence="15 16">DSM 8423</strain>
    </source>
</reference>
<proteinExistence type="inferred from homology"/>
<dbReference type="InterPro" id="IPR001650">
    <property type="entry name" value="Helicase_C-like"/>
</dbReference>
<feature type="binding site" evidence="12">
    <location>
        <position position="510"/>
    </location>
    <ligand>
        <name>Zn(2+)</name>
        <dbReference type="ChEBI" id="CHEBI:29105"/>
        <label>1</label>
    </ligand>
</feature>
<feature type="binding site" evidence="12">
    <location>
        <position position="550"/>
    </location>
    <ligand>
        <name>Zn(2+)</name>
        <dbReference type="ChEBI" id="CHEBI:29105"/>
        <label>1</label>
    </ligand>
</feature>
<dbReference type="GO" id="GO:0003677">
    <property type="term" value="F:DNA binding"/>
    <property type="evidence" value="ECO:0007669"/>
    <property type="project" value="UniProtKB-UniRule"/>
</dbReference>
<dbReference type="Gene3D" id="3.40.1440.60">
    <property type="entry name" value="PriA, 3(prime) DNA-binding domain"/>
    <property type="match status" value="1"/>
</dbReference>
<dbReference type="HAMAP" id="MF_00983">
    <property type="entry name" value="PriA"/>
    <property type="match status" value="1"/>
</dbReference>
<dbReference type="InterPro" id="IPR041222">
    <property type="entry name" value="PriA_3primeBD"/>
</dbReference>
<dbReference type="PANTHER" id="PTHR30580:SF0">
    <property type="entry name" value="PRIMOSOMAL PROTEIN N"/>
    <property type="match status" value="1"/>
</dbReference>
<evidence type="ECO:0000259" key="13">
    <source>
        <dbReference type="PROSITE" id="PS51192"/>
    </source>
</evidence>
<dbReference type="EMBL" id="FOBS01000011">
    <property type="protein sequence ID" value="SEM34488.1"/>
    <property type="molecule type" value="Genomic_DNA"/>
</dbReference>
<keyword evidence="1 12" id="KW-0639">Primosome</keyword>
<dbReference type="GO" id="GO:0016887">
    <property type="term" value="F:ATP hydrolysis activity"/>
    <property type="evidence" value="ECO:0007669"/>
    <property type="project" value="RHEA"/>
</dbReference>
<organism evidence="15 16">
    <name type="scientific">Syntrophus gentianae</name>
    <dbReference type="NCBI Taxonomy" id="43775"/>
    <lineage>
        <taxon>Bacteria</taxon>
        <taxon>Pseudomonadati</taxon>
        <taxon>Thermodesulfobacteriota</taxon>
        <taxon>Syntrophia</taxon>
        <taxon>Syntrophales</taxon>
        <taxon>Syntrophaceae</taxon>
        <taxon>Syntrophus</taxon>
    </lineage>
</organism>
<comment type="catalytic activity">
    <reaction evidence="11 12">
        <text>ATP + H2O = ADP + phosphate + H(+)</text>
        <dbReference type="Rhea" id="RHEA:13065"/>
        <dbReference type="ChEBI" id="CHEBI:15377"/>
        <dbReference type="ChEBI" id="CHEBI:15378"/>
        <dbReference type="ChEBI" id="CHEBI:30616"/>
        <dbReference type="ChEBI" id="CHEBI:43474"/>
        <dbReference type="ChEBI" id="CHEBI:456216"/>
        <dbReference type="EC" id="5.6.2.4"/>
    </reaction>
</comment>
<dbReference type="GO" id="GO:0006269">
    <property type="term" value="P:DNA replication, synthesis of primer"/>
    <property type="evidence" value="ECO:0007669"/>
    <property type="project" value="UniProtKB-KW"/>
</dbReference>
<dbReference type="Pfam" id="PF00271">
    <property type="entry name" value="Helicase_C"/>
    <property type="match status" value="1"/>
</dbReference>
<accession>A0A1H7XMN9</accession>
<evidence type="ECO:0000259" key="14">
    <source>
        <dbReference type="PROSITE" id="PS51194"/>
    </source>
</evidence>
<dbReference type="FunFam" id="3.40.1440.60:FF:000001">
    <property type="entry name" value="Primosomal protein N"/>
    <property type="match status" value="1"/>
</dbReference>
<dbReference type="SMART" id="SM00487">
    <property type="entry name" value="DEXDc"/>
    <property type="match status" value="1"/>
</dbReference>
<dbReference type="PANTHER" id="PTHR30580">
    <property type="entry name" value="PRIMOSOMAL PROTEIN N"/>
    <property type="match status" value="1"/>
</dbReference>
<dbReference type="GO" id="GO:0006302">
    <property type="term" value="P:double-strand break repair"/>
    <property type="evidence" value="ECO:0007669"/>
    <property type="project" value="InterPro"/>
</dbReference>